<dbReference type="Proteomes" id="UP001652624">
    <property type="component" value="Chromosome 15"/>
</dbReference>
<organism evidence="10 11">
    <name type="scientific">Erinaceus europaeus</name>
    <name type="common">Western European hedgehog</name>
    <dbReference type="NCBI Taxonomy" id="9365"/>
    <lineage>
        <taxon>Eukaryota</taxon>
        <taxon>Metazoa</taxon>
        <taxon>Chordata</taxon>
        <taxon>Craniata</taxon>
        <taxon>Vertebrata</taxon>
        <taxon>Euteleostomi</taxon>
        <taxon>Mammalia</taxon>
        <taxon>Eutheria</taxon>
        <taxon>Laurasiatheria</taxon>
        <taxon>Eulipotyphla</taxon>
        <taxon>Erinaceidae</taxon>
        <taxon>Erinaceinae</taxon>
        <taxon>Erinaceus</taxon>
    </lineage>
</organism>
<proteinExistence type="inferred from homology"/>
<keyword evidence="5" id="KW-0010">Activator</keyword>
<protein>
    <submittedName>
        <fullName evidence="11">Activating transcription factor 7-interacting protein 2</fullName>
    </submittedName>
</protein>
<keyword evidence="6" id="KW-0804">Transcription</keyword>
<feature type="region of interest" description="Disordered" evidence="8">
    <location>
        <begin position="33"/>
        <end position="173"/>
    </location>
</feature>
<dbReference type="RefSeq" id="XP_060030069.1">
    <property type="nucleotide sequence ID" value="XM_060174086.1"/>
</dbReference>
<dbReference type="GeneID" id="103121856"/>
<keyword evidence="7" id="KW-0539">Nucleus</keyword>
<feature type="compositionally biased region" description="Basic and acidic residues" evidence="8">
    <location>
        <begin position="76"/>
        <end position="88"/>
    </location>
</feature>
<dbReference type="PANTHER" id="PTHR23210">
    <property type="entry name" value="ACTIVATING TRANSCRIPTION FACTOR 7 INTERACTING PROTEIN"/>
    <property type="match status" value="1"/>
</dbReference>
<evidence type="ECO:0000256" key="3">
    <source>
        <dbReference type="ARBA" id="ARBA00022491"/>
    </source>
</evidence>
<dbReference type="InterPro" id="IPR003961">
    <property type="entry name" value="FN3_dom"/>
</dbReference>
<evidence type="ECO:0000256" key="1">
    <source>
        <dbReference type="ARBA" id="ARBA00004123"/>
    </source>
</evidence>
<evidence type="ECO:0000259" key="9">
    <source>
        <dbReference type="PROSITE" id="PS50853"/>
    </source>
</evidence>
<accession>A0ABM3W0H4</accession>
<dbReference type="Pfam" id="PF16794">
    <property type="entry name" value="fn3_4"/>
    <property type="match status" value="1"/>
</dbReference>
<evidence type="ECO:0000256" key="2">
    <source>
        <dbReference type="ARBA" id="ARBA00010344"/>
    </source>
</evidence>
<feature type="compositionally biased region" description="Low complexity" evidence="8">
    <location>
        <begin position="121"/>
        <end position="130"/>
    </location>
</feature>
<dbReference type="Pfam" id="PF16788">
    <property type="entry name" value="ATF7IP_BD"/>
    <property type="match status" value="1"/>
</dbReference>
<reference evidence="11" key="1">
    <citation type="submission" date="2025-08" db="UniProtKB">
        <authorList>
            <consortium name="RefSeq"/>
        </authorList>
    </citation>
    <scope>IDENTIFICATION</scope>
</reference>
<evidence type="ECO:0000256" key="6">
    <source>
        <dbReference type="ARBA" id="ARBA00023163"/>
    </source>
</evidence>
<evidence type="ECO:0000256" key="8">
    <source>
        <dbReference type="SAM" id="MobiDB-lite"/>
    </source>
</evidence>
<keyword evidence="10" id="KW-1185">Reference proteome</keyword>
<dbReference type="PROSITE" id="PS50853">
    <property type="entry name" value="FN3"/>
    <property type="match status" value="1"/>
</dbReference>
<comment type="similarity">
    <text evidence="2">Belongs to the MCAF family.</text>
</comment>
<sequence length="693" mass="75075">MASLDTSKRKILKAKKTLPASCRKQVEMLSRWRTDELQTAAAEEGGPPGDGWHRSARCGDSGDEAAALAETQGKPPRADSEARLDSAGKRRVCPQQKLSRTGDRPREVTSQEARGLESPLTRRAPATGPAAEEREGGRPPPPRPAVTDERTCRGAASPESRDRRPGDGLRPDTHSVLFIKTPTLAESLLFSSSPADPALLAAIDAADSGSGSGSGSSLFPEGVQAHNLACAVASVASECKPCASPVELTPAGRSALARRGARAELGLCARLPSQSQKKRMFAENKESVKRMRTSEQIREDGCERLQVRAALLEQVKHLIRQEVCSRSHRLFDDKLQELTERIGMAQCRNKHAAVADELLTKIARLQRRIKTVLLAQRNCVEPSTLSNGTDCKVTTSGAVNLLKKQESVNGLEETKTCLNNRPSERASERIDLSRDDDGPVLESNDDVLLVSVGSSDLKSPVTADPTGPTKVTFIDAENSPTAEIEVLTVVKKRDSVIDLTEDLSTCNIALCSSIKCPDPFQCHPSEPECPASTVESVLKPVSVSKEANSTAQDTAQALESLEDLPPLPGLPPLEPEPREWATDTLPPQKPELKVKRVLRPQGIALSWNISKIDPRCAPVDSYHLFLCHADPDGELSWKKIGEVKAMPLPMACTLSQFLSHGKHYFTVQSKDIFGRYGPFCDIKAVSGFSENLT</sequence>
<keyword evidence="3" id="KW-0678">Repressor</keyword>
<feature type="compositionally biased region" description="Basic and acidic residues" evidence="8">
    <location>
        <begin position="159"/>
        <end position="173"/>
    </location>
</feature>
<evidence type="ECO:0000256" key="7">
    <source>
        <dbReference type="ARBA" id="ARBA00023242"/>
    </source>
</evidence>
<dbReference type="InterPro" id="IPR031870">
    <property type="entry name" value="ATF7IP_BD"/>
</dbReference>
<dbReference type="InterPro" id="IPR056565">
    <property type="entry name" value="Fn3_ATF7IP"/>
</dbReference>
<gene>
    <name evidence="11" type="primary">ATF7IP2</name>
</gene>
<evidence type="ECO:0000313" key="11">
    <source>
        <dbReference type="RefSeq" id="XP_060030069.1"/>
    </source>
</evidence>
<evidence type="ECO:0000313" key="10">
    <source>
        <dbReference type="Proteomes" id="UP001652624"/>
    </source>
</evidence>
<keyword evidence="4" id="KW-0805">Transcription regulation</keyword>
<feature type="region of interest" description="Disordered" evidence="8">
    <location>
        <begin position="560"/>
        <end position="586"/>
    </location>
</feature>
<feature type="compositionally biased region" description="Pro residues" evidence="8">
    <location>
        <begin position="565"/>
        <end position="574"/>
    </location>
</feature>
<name>A0ABM3W0H4_ERIEU</name>
<dbReference type="InterPro" id="IPR026085">
    <property type="entry name" value="ATF7-int"/>
</dbReference>
<feature type="compositionally biased region" description="Basic and acidic residues" evidence="8">
    <location>
        <begin position="100"/>
        <end position="109"/>
    </location>
</feature>
<evidence type="ECO:0000256" key="4">
    <source>
        <dbReference type="ARBA" id="ARBA00023015"/>
    </source>
</evidence>
<comment type="subcellular location">
    <subcellularLocation>
        <location evidence="1">Nucleus</location>
    </subcellularLocation>
</comment>
<dbReference type="PANTHER" id="PTHR23210:SF23">
    <property type="entry name" value="ACTIVATING TRANSCRIPTION FACTOR 7-INTERACTING PROTEIN 2"/>
    <property type="match status" value="1"/>
</dbReference>
<evidence type="ECO:0000256" key="5">
    <source>
        <dbReference type="ARBA" id="ARBA00023159"/>
    </source>
</evidence>
<feature type="domain" description="Fibronectin type-III" evidence="9">
    <location>
        <begin position="586"/>
        <end position="691"/>
    </location>
</feature>